<gene>
    <name evidence="3" type="ORF">BST85_04705</name>
</gene>
<dbReference type="InterPro" id="IPR036063">
    <property type="entry name" value="Smr_dom_sf"/>
</dbReference>
<sequence>MQNNVGKYSFKLGDKVQHLDEMIEGEVVVIHEKSVVVSDQDGFEHEIAMDKLIFLPDQSEENHLKTSLLSGPVQSKDEENKPKRSTKREKGLPKVPEFDLHLEKMLDHYPNLHKNNALDYQLNYARMQLERAIANKTPRVIFIHGVGEGILKQQLLKLIRQYDQFDPQPASPRKYGAGATLVYIRQR</sequence>
<dbReference type="OrthoDB" id="1524810at2"/>
<dbReference type="InterPro" id="IPR002625">
    <property type="entry name" value="Smr_dom"/>
</dbReference>
<name>A0A2S7KNW7_9FLAO</name>
<evidence type="ECO:0000259" key="2">
    <source>
        <dbReference type="PROSITE" id="PS50828"/>
    </source>
</evidence>
<dbReference type="Pfam" id="PF01713">
    <property type="entry name" value="Smr"/>
    <property type="match status" value="1"/>
</dbReference>
<dbReference type="RefSeq" id="WP_104812206.1">
    <property type="nucleotide sequence ID" value="NZ_MQUB01000001.1"/>
</dbReference>
<comment type="caution">
    <text evidence="3">The sequence shown here is derived from an EMBL/GenBank/DDBJ whole genome shotgun (WGS) entry which is preliminary data.</text>
</comment>
<dbReference type="EMBL" id="MQUB01000001">
    <property type="protein sequence ID" value="PQB04278.1"/>
    <property type="molecule type" value="Genomic_DNA"/>
</dbReference>
<evidence type="ECO:0000256" key="1">
    <source>
        <dbReference type="SAM" id="MobiDB-lite"/>
    </source>
</evidence>
<dbReference type="Proteomes" id="UP000239800">
    <property type="component" value="Unassembled WGS sequence"/>
</dbReference>
<feature type="region of interest" description="Disordered" evidence="1">
    <location>
        <begin position="66"/>
        <end position="93"/>
    </location>
</feature>
<proteinExistence type="predicted"/>
<organism evidence="3 4">
    <name type="scientific">Aureitalea marina</name>
    <dbReference type="NCBI Taxonomy" id="930804"/>
    <lineage>
        <taxon>Bacteria</taxon>
        <taxon>Pseudomonadati</taxon>
        <taxon>Bacteroidota</taxon>
        <taxon>Flavobacteriia</taxon>
        <taxon>Flavobacteriales</taxon>
        <taxon>Flavobacteriaceae</taxon>
        <taxon>Aureitalea</taxon>
    </lineage>
</organism>
<feature type="compositionally biased region" description="Basic and acidic residues" evidence="1">
    <location>
        <begin position="75"/>
        <end position="93"/>
    </location>
</feature>
<keyword evidence="4" id="KW-1185">Reference proteome</keyword>
<feature type="domain" description="Smr" evidence="2">
    <location>
        <begin position="129"/>
        <end position="185"/>
    </location>
</feature>
<evidence type="ECO:0000313" key="3">
    <source>
        <dbReference type="EMBL" id="PQB04278.1"/>
    </source>
</evidence>
<protein>
    <recommendedName>
        <fullName evidence="2">Smr domain-containing protein</fullName>
    </recommendedName>
</protein>
<dbReference type="AlphaFoldDB" id="A0A2S7KNW7"/>
<evidence type="ECO:0000313" key="4">
    <source>
        <dbReference type="Proteomes" id="UP000239800"/>
    </source>
</evidence>
<dbReference type="PROSITE" id="PS50828">
    <property type="entry name" value="SMR"/>
    <property type="match status" value="1"/>
</dbReference>
<accession>A0A2S7KNW7</accession>
<dbReference type="Gene3D" id="3.30.1370.110">
    <property type="match status" value="1"/>
</dbReference>
<reference evidence="3 4" key="1">
    <citation type="submission" date="2016-11" db="EMBL/GenBank/DDBJ databases">
        <title>Trade-off between light-utilization and light-protection in marine flavobacteria.</title>
        <authorList>
            <person name="Kumagai Y."/>
        </authorList>
    </citation>
    <scope>NUCLEOTIDE SEQUENCE [LARGE SCALE GENOMIC DNA]</scope>
    <source>
        <strain evidence="3 4">NBRC 107741</strain>
    </source>
</reference>